<dbReference type="EMBL" id="BPQP01000075">
    <property type="protein sequence ID" value="GJD97040.1"/>
    <property type="molecule type" value="Genomic_DNA"/>
</dbReference>
<reference evidence="2" key="2">
    <citation type="submission" date="2021-08" db="EMBL/GenBank/DDBJ databases">
        <authorList>
            <person name="Tani A."/>
            <person name="Ola A."/>
            <person name="Ogura Y."/>
            <person name="Katsura K."/>
            <person name="Hayashi T."/>
        </authorList>
    </citation>
    <scope>NUCLEOTIDE SEQUENCE</scope>
    <source>
        <strain evidence="2">DSM 19015</strain>
    </source>
</reference>
<accession>A0ABQ4S1P7</accession>
<dbReference type="PANTHER" id="PTHR12526:SF636">
    <property type="entry name" value="BLL3647 PROTEIN"/>
    <property type="match status" value="1"/>
</dbReference>
<proteinExistence type="predicted"/>
<dbReference type="Pfam" id="PF00534">
    <property type="entry name" value="Glycos_transf_1"/>
    <property type="match status" value="1"/>
</dbReference>
<dbReference type="Proteomes" id="UP001055125">
    <property type="component" value="Unassembled WGS sequence"/>
</dbReference>
<dbReference type="PANTHER" id="PTHR12526">
    <property type="entry name" value="GLYCOSYLTRANSFERASE"/>
    <property type="match status" value="1"/>
</dbReference>
<keyword evidence="3" id="KW-1185">Reference proteome</keyword>
<evidence type="ECO:0000259" key="1">
    <source>
        <dbReference type="Pfam" id="PF00534"/>
    </source>
</evidence>
<gene>
    <name evidence="2" type="primary">mshA_12</name>
    <name evidence="2" type="ORF">OCOJLMKI_4268</name>
</gene>
<dbReference type="InterPro" id="IPR001296">
    <property type="entry name" value="Glyco_trans_1"/>
</dbReference>
<name>A0ABQ4S1P7_9HYPH</name>
<feature type="domain" description="Glycosyl transferase family 1" evidence="1">
    <location>
        <begin position="226"/>
        <end position="382"/>
    </location>
</feature>
<organism evidence="2 3">
    <name type="scientific">Methylobacterium iners</name>
    <dbReference type="NCBI Taxonomy" id="418707"/>
    <lineage>
        <taxon>Bacteria</taxon>
        <taxon>Pseudomonadati</taxon>
        <taxon>Pseudomonadota</taxon>
        <taxon>Alphaproteobacteria</taxon>
        <taxon>Hyphomicrobiales</taxon>
        <taxon>Methylobacteriaceae</taxon>
        <taxon>Methylobacterium</taxon>
    </lineage>
</organism>
<reference evidence="2" key="1">
    <citation type="journal article" date="2021" name="Front. Microbiol.">
        <title>Comprehensive Comparative Genomics and Phenotyping of Methylobacterium Species.</title>
        <authorList>
            <person name="Alessa O."/>
            <person name="Ogura Y."/>
            <person name="Fujitani Y."/>
            <person name="Takami H."/>
            <person name="Hayashi T."/>
            <person name="Sahin N."/>
            <person name="Tani A."/>
        </authorList>
    </citation>
    <scope>NUCLEOTIDE SEQUENCE</scope>
    <source>
        <strain evidence="2">DSM 19015</strain>
    </source>
</reference>
<evidence type="ECO:0000313" key="3">
    <source>
        <dbReference type="Proteomes" id="UP001055125"/>
    </source>
</evidence>
<protein>
    <submittedName>
        <fullName evidence="2">D-inositol-3-phosphate glycosyltransferase</fullName>
    </submittedName>
</protein>
<sequence>MTSDHSEGPPLAVVGETQGPLCLRGTGRAGKVGVVRGMRIACVHQGYELYGSDRCFVETVRAIRAAQPAAEITVVLPRRGPIVALLEGVATRIVFEPLWILRRRGFARLMTLGLLRLPGALLRAARRFATHDLVYINTTVVADHLVVARFFPGRAILHAHEIPEGLVRAVLRTLLRFSRAEIVFNSRATRAAFALPPAQQTHVIYNGIAGPAEAAPTTYDGSRPLRLLMLGRVSRIKGQDVLLDAIDALPEPVRSRLELRIVGSAFEDEARERALAERIAGPSLRGRVAWMPFDPDPGHHYRWADIVVVPSRLPESLGRVAIEAMAHGRPALVSAIGGLVEVIEDGRSGWAVPPDRPEALADTLSRILADPAAWRGFGAAGRARYEAVFSEAAAAEAIAALVAPRAGTVLDAAGSSARSPVYP</sequence>
<dbReference type="Gene3D" id="3.40.50.2000">
    <property type="entry name" value="Glycogen Phosphorylase B"/>
    <property type="match status" value="2"/>
</dbReference>
<dbReference type="SUPFAM" id="SSF53756">
    <property type="entry name" value="UDP-Glycosyltransferase/glycogen phosphorylase"/>
    <property type="match status" value="1"/>
</dbReference>
<comment type="caution">
    <text evidence="2">The sequence shown here is derived from an EMBL/GenBank/DDBJ whole genome shotgun (WGS) entry which is preliminary data.</text>
</comment>
<evidence type="ECO:0000313" key="2">
    <source>
        <dbReference type="EMBL" id="GJD97040.1"/>
    </source>
</evidence>